<dbReference type="PANTHER" id="PTHR16288">
    <property type="entry name" value="WD40 REPEAT PROTEIN 4"/>
    <property type="match status" value="1"/>
</dbReference>
<evidence type="ECO:0000313" key="7">
    <source>
        <dbReference type="EMBL" id="PFH32632.1"/>
    </source>
</evidence>
<dbReference type="InterPro" id="IPR036322">
    <property type="entry name" value="WD40_repeat_dom_sf"/>
</dbReference>
<keyword evidence="3" id="KW-0819">tRNA processing</keyword>
<feature type="region of interest" description="Disordered" evidence="6">
    <location>
        <begin position="496"/>
        <end position="518"/>
    </location>
</feature>
<feature type="compositionally biased region" description="Low complexity" evidence="6">
    <location>
        <begin position="291"/>
        <end position="304"/>
    </location>
</feature>
<feature type="compositionally biased region" description="Low complexity" evidence="6">
    <location>
        <begin position="257"/>
        <end position="272"/>
    </location>
</feature>
<dbReference type="GeneID" id="40306306"/>
<dbReference type="OrthoDB" id="371245at2759"/>
<dbReference type="KEGG" id="bbes:BESB_012440"/>
<sequence length="753" mass="79570">MTTRLVSTSGRPVHPGDICPIRSTQRSQPSCPLPLFPAMPFLLHPHRPLLFWCTATQLHAYDFARDAWPLSEAAEAGRNHELPVTAADCVCQGCGATSSGLRLAGRRAPETPRCAQPATLAGASGADSKSRCLWVTAGDDKYVHLLSDGEFCLLQKRQQRKKLSAAVFLPPASSASAPEAAAAPAASEAWPLLLADKFGDVYRLADCSRMSAAQELAGDRLVKRMKSIASVHGLRTRQGEAENCDVAGDGAAEKQEASTPGSAAAAAASSCSGDTEAENPLAEGESGGRSEGAPAAQATRPAQAVEDRGDEEGDEEADGEEGDIPIISHLTTVTVLKVVHLSAKARSSPQAGCTQTHTLLITADRDEKIRICFLDQPWSVESFFLGHGDFVTDVVVLADGLPASSPARAAADGREEERAAAAGDDAEGRQQREALLEGQVAASCAADGTVKLWKLKDGSLLCENAEVLLQPRDLFDSSALALVVARSAAGRVHDVEGEASARGGPAEEAAWDKSSGNRPHVLPTGVDAGVLLPASLVYDPEQSLLTVNCLGLQGLLLFPLGTSAAAAATGMLGKKPFFLPLPAVPSATLLVRHSAEEIEGAPALNAAAPVLRAFRSSPHGDAPQTLSSADCPEVPFVWWIDEAGRLRPPVAVSLPLLAFASGAQKEVPCSPQVLPYLCGNANDACFPAPGDDARPNYLYLWKSTRSPTCPTDEERRAKRLRHKHLQQQQQQEMHERLKNHTSREASADIRAKS</sequence>
<organism evidence="7 8">
    <name type="scientific">Besnoitia besnoiti</name>
    <name type="common">Apicomplexan protozoan</name>
    <dbReference type="NCBI Taxonomy" id="94643"/>
    <lineage>
        <taxon>Eukaryota</taxon>
        <taxon>Sar</taxon>
        <taxon>Alveolata</taxon>
        <taxon>Apicomplexa</taxon>
        <taxon>Conoidasida</taxon>
        <taxon>Coccidia</taxon>
        <taxon>Eucoccidiorida</taxon>
        <taxon>Eimeriorina</taxon>
        <taxon>Sarcocystidae</taxon>
        <taxon>Besnoitia</taxon>
    </lineage>
</organism>
<evidence type="ECO:0000313" key="8">
    <source>
        <dbReference type="Proteomes" id="UP000224006"/>
    </source>
</evidence>
<dbReference type="RefSeq" id="XP_029216641.1">
    <property type="nucleotide sequence ID" value="XM_029359974.1"/>
</dbReference>
<comment type="subcellular location">
    <subcellularLocation>
        <location evidence="1">Nucleus</location>
    </subcellularLocation>
</comment>
<feature type="compositionally biased region" description="Basic and acidic residues" evidence="6">
    <location>
        <begin position="732"/>
        <end position="753"/>
    </location>
</feature>
<evidence type="ECO:0000256" key="2">
    <source>
        <dbReference type="ARBA" id="ARBA00022574"/>
    </source>
</evidence>
<evidence type="ECO:0000256" key="1">
    <source>
        <dbReference type="ARBA" id="ARBA00004123"/>
    </source>
</evidence>
<protein>
    <submittedName>
        <fullName evidence="7">WD domain, G-beta repeat-containing protein</fullName>
    </submittedName>
</protein>
<feature type="compositionally biased region" description="Acidic residues" evidence="6">
    <location>
        <begin position="308"/>
        <end position="323"/>
    </location>
</feature>
<dbReference type="GO" id="GO:0005829">
    <property type="term" value="C:cytosol"/>
    <property type="evidence" value="ECO:0007669"/>
    <property type="project" value="TreeGrafter"/>
</dbReference>
<dbReference type="AlphaFoldDB" id="A0A2A9MB58"/>
<dbReference type="Proteomes" id="UP000224006">
    <property type="component" value="Chromosome IX"/>
</dbReference>
<name>A0A2A9MB58_BESBE</name>
<dbReference type="InterPro" id="IPR015943">
    <property type="entry name" value="WD40/YVTN_repeat-like_dom_sf"/>
</dbReference>
<keyword evidence="4" id="KW-0677">Repeat</keyword>
<evidence type="ECO:0000256" key="6">
    <source>
        <dbReference type="SAM" id="MobiDB-lite"/>
    </source>
</evidence>
<dbReference type="GO" id="GO:0006400">
    <property type="term" value="P:tRNA modification"/>
    <property type="evidence" value="ECO:0007669"/>
    <property type="project" value="TreeGrafter"/>
</dbReference>
<feature type="region of interest" description="Disordered" evidence="6">
    <location>
        <begin position="250"/>
        <end position="326"/>
    </location>
</feature>
<dbReference type="Gene3D" id="2.130.10.10">
    <property type="entry name" value="YVTN repeat-like/Quinoprotein amine dehydrogenase"/>
    <property type="match status" value="1"/>
</dbReference>
<dbReference type="GO" id="GO:0043527">
    <property type="term" value="C:tRNA methyltransferase complex"/>
    <property type="evidence" value="ECO:0007669"/>
    <property type="project" value="TreeGrafter"/>
</dbReference>
<accession>A0A2A9MB58</accession>
<proteinExistence type="predicted"/>
<reference evidence="7 8" key="1">
    <citation type="submission" date="2017-09" db="EMBL/GenBank/DDBJ databases">
        <title>Genome sequencing of Besnoitia besnoiti strain Bb-Ger1.</title>
        <authorList>
            <person name="Schares G."/>
            <person name="Venepally P."/>
            <person name="Lorenzi H.A."/>
        </authorList>
    </citation>
    <scope>NUCLEOTIDE SEQUENCE [LARGE SCALE GENOMIC DNA]</scope>
    <source>
        <strain evidence="7 8">Bb-Ger1</strain>
    </source>
</reference>
<keyword evidence="8" id="KW-1185">Reference proteome</keyword>
<dbReference type="InterPro" id="IPR028884">
    <property type="entry name" value="Trm82"/>
</dbReference>
<feature type="region of interest" description="Disordered" evidence="6">
    <location>
        <begin position="405"/>
        <end position="428"/>
    </location>
</feature>
<comment type="caution">
    <text evidence="7">The sequence shown here is derived from an EMBL/GenBank/DDBJ whole genome shotgun (WGS) entry which is preliminary data.</text>
</comment>
<dbReference type="VEuPathDB" id="ToxoDB:BESB_012440"/>
<dbReference type="GO" id="GO:0005634">
    <property type="term" value="C:nucleus"/>
    <property type="evidence" value="ECO:0007669"/>
    <property type="project" value="UniProtKB-SubCell"/>
</dbReference>
<dbReference type="SUPFAM" id="SSF50978">
    <property type="entry name" value="WD40 repeat-like"/>
    <property type="match status" value="1"/>
</dbReference>
<feature type="region of interest" description="Disordered" evidence="6">
    <location>
        <begin position="706"/>
        <end position="753"/>
    </location>
</feature>
<evidence type="ECO:0000256" key="4">
    <source>
        <dbReference type="ARBA" id="ARBA00022737"/>
    </source>
</evidence>
<dbReference type="EMBL" id="NWUJ01000010">
    <property type="protein sequence ID" value="PFH32632.1"/>
    <property type="molecule type" value="Genomic_DNA"/>
</dbReference>
<keyword evidence="2" id="KW-0853">WD repeat</keyword>
<keyword evidence="5" id="KW-0539">Nucleus</keyword>
<evidence type="ECO:0000256" key="3">
    <source>
        <dbReference type="ARBA" id="ARBA00022694"/>
    </source>
</evidence>
<gene>
    <name evidence="7" type="ORF">BESB_012440</name>
</gene>
<evidence type="ECO:0000256" key="5">
    <source>
        <dbReference type="ARBA" id="ARBA00023242"/>
    </source>
</evidence>
<dbReference type="PANTHER" id="PTHR16288:SF0">
    <property type="entry name" value="TRNA (GUANINE-N(7)-)-METHYLTRANSFERASE NON-CATALYTIC SUBUNIT WDR4"/>
    <property type="match status" value="1"/>
</dbReference>
<dbReference type="GO" id="GO:0036265">
    <property type="term" value="P:RNA (guanine-N7)-methylation"/>
    <property type="evidence" value="ECO:0007669"/>
    <property type="project" value="InterPro"/>
</dbReference>